<protein>
    <recommendedName>
        <fullName evidence="4">Transposase family Tnp2 protein</fullName>
    </recommendedName>
</protein>
<evidence type="ECO:0008006" key="4">
    <source>
        <dbReference type="Google" id="ProtNLM"/>
    </source>
</evidence>
<gene>
    <name evidence="2" type="ORF">BN946_scf185033.g3</name>
</gene>
<dbReference type="EMBL" id="CCBP010000415">
    <property type="protein sequence ID" value="CDO76806.1"/>
    <property type="molecule type" value="Genomic_DNA"/>
</dbReference>
<organism evidence="2 3">
    <name type="scientific">Pycnoporus cinnabarinus</name>
    <name type="common">Cinnabar-red polypore</name>
    <name type="synonym">Trametes cinnabarina</name>
    <dbReference type="NCBI Taxonomy" id="5643"/>
    <lineage>
        <taxon>Eukaryota</taxon>
        <taxon>Fungi</taxon>
        <taxon>Dikarya</taxon>
        <taxon>Basidiomycota</taxon>
        <taxon>Agaricomycotina</taxon>
        <taxon>Agaricomycetes</taxon>
        <taxon>Polyporales</taxon>
        <taxon>Polyporaceae</taxon>
        <taxon>Trametes</taxon>
    </lineage>
</organism>
<dbReference type="Proteomes" id="UP000029665">
    <property type="component" value="Unassembled WGS sequence"/>
</dbReference>
<proteinExistence type="predicted"/>
<keyword evidence="3" id="KW-1185">Reference proteome</keyword>
<feature type="region of interest" description="Disordered" evidence="1">
    <location>
        <begin position="427"/>
        <end position="447"/>
    </location>
</feature>
<dbReference type="STRING" id="5643.A0A060SRQ3"/>
<accession>A0A060SRQ3</accession>
<dbReference type="PANTHER" id="PTHR46579">
    <property type="entry name" value="F5/8 TYPE C DOMAIN-CONTAINING PROTEIN-RELATED"/>
    <property type="match status" value="1"/>
</dbReference>
<dbReference type="PANTHER" id="PTHR46579:SF1">
    <property type="entry name" value="F5_8 TYPE C DOMAIN-CONTAINING PROTEIN"/>
    <property type="match status" value="1"/>
</dbReference>
<name>A0A060SRQ3_PYCCI</name>
<feature type="compositionally biased region" description="Basic and acidic residues" evidence="1">
    <location>
        <begin position="87"/>
        <end position="96"/>
    </location>
</feature>
<dbReference type="AlphaFoldDB" id="A0A060SRQ3"/>
<feature type="region of interest" description="Disordered" evidence="1">
    <location>
        <begin position="75"/>
        <end position="96"/>
    </location>
</feature>
<feature type="region of interest" description="Disordered" evidence="1">
    <location>
        <begin position="125"/>
        <end position="160"/>
    </location>
</feature>
<evidence type="ECO:0000313" key="3">
    <source>
        <dbReference type="Proteomes" id="UP000029665"/>
    </source>
</evidence>
<reference evidence="2" key="1">
    <citation type="submission" date="2014-01" db="EMBL/GenBank/DDBJ databases">
        <title>The genome of the white-rot fungus Pycnoporus cinnabarinus: a basidiomycete model with a versatile arsenal for lignocellulosic biomass breakdown.</title>
        <authorList>
            <person name="Levasseur A."/>
            <person name="Lomascolo A."/>
            <person name="Ruiz-Duenas F.J."/>
            <person name="Uzan E."/>
            <person name="Piumi F."/>
            <person name="Kues U."/>
            <person name="Ram A.F.J."/>
            <person name="Murat C."/>
            <person name="Haon M."/>
            <person name="Benoit I."/>
            <person name="Arfi Y."/>
            <person name="Chevret D."/>
            <person name="Drula E."/>
            <person name="Kwon M.J."/>
            <person name="Gouret P."/>
            <person name="Lesage-Meessen L."/>
            <person name="Lombard V."/>
            <person name="Mariette J."/>
            <person name="Noirot C."/>
            <person name="Park J."/>
            <person name="Patyshakuliyeva A."/>
            <person name="Wieneger R.A.B."/>
            <person name="Wosten H.A.B."/>
            <person name="Martin F."/>
            <person name="Coutinho P.M."/>
            <person name="de Vries R."/>
            <person name="Martinez A.T."/>
            <person name="Klopp C."/>
            <person name="Pontarotti P."/>
            <person name="Henrissat B."/>
            <person name="Record E."/>
        </authorList>
    </citation>
    <scope>NUCLEOTIDE SEQUENCE [LARGE SCALE GENOMIC DNA]</scope>
    <source>
        <strain evidence="2">BRFM137</strain>
    </source>
</reference>
<evidence type="ECO:0000256" key="1">
    <source>
        <dbReference type="SAM" id="MobiDB-lite"/>
    </source>
</evidence>
<dbReference type="OrthoDB" id="3248986at2759"/>
<dbReference type="HOGENOM" id="CLU_006784_2_0_1"/>
<evidence type="ECO:0000313" key="2">
    <source>
        <dbReference type="EMBL" id="CDO76806.1"/>
    </source>
</evidence>
<comment type="caution">
    <text evidence="2">The sequence shown here is derived from an EMBL/GenBank/DDBJ whole genome shotgun (WGS) entry which is preliminary data.</text>
</comment>
<feature type="compositionally biased region" description="Acidic residues" evidence="1">
    <location>
        <begin position="148"/>
        <end position="160"/>
    </location>
</feature>
<sequence>MTETDLSPSRWQRRYPCPCRECRGCGDPADGMQTRQTIRRHAFKDAQADQRTRFSLSKTVKRELILAEEDCGLGEKTQRSTASEEAEAARAPRRACEDHVDTLENSLGELKDAVDSFGHLSDGSSGNTLCDIKGNSDGRRDATGLADEPLDNQDDSNLDSEASDLTLEGIQDRHYNDNEDYEAGDFSACGGSIGLQRRAPHCSVDLDSSSSDDSVFEVQLDGASEPRIPRHCTYIEDVEEDEDLLAQCEVSDNECELPDQEGAVDVAEDDPLYARLQDLLSYQDLPVNSYANGDLPPAFAEDPLIRQYQNYSSLSRCADFNIPGLGDMARTLRTVERRLGVDPDTHIVYYALCTKCWARVSPSELIALPHSSCTKPGCTGKFYDVKTTVDGRKHRIPLKPLPTTSLIAAVQRMLMRPGKVDELNVWRVGPDDKSGPSPPVSQEEWPGTGNDTFRMNDLWDGWGWRAVQAGLERRKGGQWGFEDVAAFEHLQHFVALPLGLILMFNIDWFRGMKQGKYSVGAIYCTICNNPRAKRFLREETILLAIIPGPEEPSLEELNSVLEIFVMEARRLYDGISMRLPSMDEPQPCHAYVNIVSADLPGSRNATGLCGHTAERFMCPVCKKSLTSLVDHTCYDPSTYQYRDDNRYLKYAFRARFEDQATRDEIAERRGVRWSILNILPDWLPSRDSPPDFMHGGYLGEAKHVVQGILIKGGMFTKRSNTNRPLERFKSFLEDVWLPGTFRRVPINLLTGAAGKADQWRILVTYLPVALYASWNINGSIPDIEAPQPNAREKAAAEQEHIAGLVNVRRHRNALTALQDGNIDLDDLDGMADDHADRNYVRHFEAVLERCVAMRICGSQSISVEEAWRAHECHMYACQAWARMLCHLTPYFHILMHLILWILRLGPVYAWWVFAYERFNGYLSKIRHNGHPGELEATMMRGWTKMHLIYDLILHLENLGEMKTQEDEDSIKDLKECLQGPGKTGNNKGTLLAMLAAMTAHHNHELIVYPKHGRKIDLKHAGIYPCVYEHLRKEWKDRCNLVPDTASRAENGTAFVAVAIPAFSHVVVAGVRYGASTAQRGLNCRAADLGIDTWKARRLGDAQVINVTQFLGQFALATIEHRGRELWITMSLCRDSQEPDRVDEVQDDDW</sequence>